<evidence type="ECO:0000256" key="2">
    <source>
        <dbReference type="ARBA" id="ARBA00022723"/>
    </source>
</evidence>
<dbReference type="GO" id="GO:0046872">
    <property type="term" value="F:metal ion binding"/>
    <property type="evidence" value="ECO:0007669"/>
    <property type="project" value="UniProtKB-KW"/>
</dbReference>
<feature type="domain" description="DDE Tnp4" evidence="3">
    <location>
        <begin position="101"/>
        <end position="242"/>
    </location>
</feature>
<dbReference type="Proteomes" id="UP000735874">
    <property type="component" value="Unassembled WGS sequence"/>
</dbReference>
<evidence type="ECO:0000313" key="8">
    <source>
        <dbReference type="EMBL" id="RAW27936.1"/>
    </source>
</evidence>
<dbReference type="EMBL" id="RCMG01001512">
    <property type="protein sequence ID" value="KAG2825535.1"/>
    <property type="molecule type" value="Genomic_DNA"/>
</dbReference>
<dbReference type="InterPro" id="IPR027806">
    <property type="entry name" value="HARBI1_dom"/>
</dbReference>
<organism evidence="8 9">
    <name type="scientific">Phytophthora cactorum</name>
    <dbReference type="NCBI Taxonomy" id="29920"/>
    <lineage>
        <taxon>Eukaryota</taxon>
        <taxon>Sar</taxon>
        <taxon>Stramenopiles</taxon>
        <taxon>Oomycota</taxon>
        <taxon>Peronosporomycetes</taxon>
        <taxon>Peronosporales</taxon>
        <taxon>Peronosporaceae</taxon>
        <taxon>Phytophthora</taxon>
    </lineage>
</organism>
<evidence type="ECO:0000313" key="7">
    <source>
        <dbReference type="EMBL" id="KAG3204315.1"/>
    </source>
</evidence>
<reference evidence="8 9" key="1">
    <citation type="submission" date="2018-01" db="EMBL/GenBank/DDBJ databases">
        <title>Draft genome of the strawberry crown rot pathogen Phytophthora cactorum.</title>
        <authorList>
            <person name="Armitage A.D."/>
            <person name="Lysoe E."/>
            <person name="Nellist C.F."/>
            <person name="Harrison R.J."/>
            <person name="Brurberg M.B."/>
        </authorList>
    </citation>
    <scope>NUCLEOTIDE SEQUENCE [LARGE SCALE GENOMIC DNA]</scope>
    <source>
        <strain evidence="8 9">10300</strain>
    </source>
</reference>
<accession>A0A329RWM1</accession>
<evidence type="ECO:0000313" key="9">
    <source>
        <dbReference type="Proteomes" id="UP000251314"/>
    </source>
</evidence>
<dbReference type="Proteomes" id="UP000251314">
    <property type="component" value="Unassembled WGS sequence"/>
</dbReference>
<evidence type="ECO:0000259" key="3">
    <source>
        <dbReference type="Pfam" id="PF13359"/>
    </source>
</evidence>
<dbReference type="EMBL" id="RCMI01002024">
    <property type="protein sequence ID" value="KAG2879338.1"/>
    <property type="molecule type" value="Genomic_DNA"/>
</dbReference>
<reference evidence="4" key="2">
    <citation type="submission" date="2018-10" db="EMBL/GenBank/DDBJ databases">
        <title>Effector identification in a new, highly contiguous assembly of the strawberry crown rot pathogen Phytophthora cactorum.</title>
        <authorList>
            <person name="Armitage A.D."/>
            <person name="Nellist C.F."/>
            <person name="Bates H."/>
            <person name="Vickerstaff R.J."/>
            <person name="Harrison R.J."/>
        </authorList>
    </citation>
    <scope>NUCLEOTIDE SEQUENCE</scope>
    <source>
        <strain evidence="4">15-7</strain>
        <strain evidence="5">4032</strain>
        <strain evidence="6">4040</strain>
        <strain evidence="7">P421</strain>
    </source>
</reference>
<protein>
    <recommendedName>
        <fullName evidence="3">DDE Tnp4 domain-containing protein</fullName>
    </recommendedName>
</protein>
<dbReference type="VEuPathDB" id="FungiDB:PC110_g15677"/>
<name>A0A329RWM1_9STRA</name>
<evidence type="ECO:0000313" key="5">
    <source>
        <dbReference type="EMBL" id="KAG2879338.1"/>
    </source>
</evidence>
<sequence length="251" mass="28063">MSFAIGTSVGGRRSTFAANDVFFMLLVVMKCGGTWDMLARIFRIETPTFIKTITGFIEVVAPKLHEAWVASQLDDSSMRALVTSGHTFQNFPCALYTTDVTFQQSNRPSGSMAEAMPFYSAKHKLYGFKVEVSVNPRVLAVNCTRHSRDNTADTTMFHNNKVFHQSARCEADGDHRLADNGSLATDYPEEWVVLADKGYQCLGDHVRCINPEKGNQLTPEDRRQNELISSDRVIVEIFFGRMCGLQCASKL</sequence>
<dbReference type="EMBL" id="RCMV01002155">
    <property type="protein sequence ID" value="KAG3204315.1"/>
    <property type="molecule type" value="Genomic_DNA"/>
</dbReference>
<proteinExistence type="predicted"/>
<keyword evidence="2" id="KW-0479">Metal-binding</keyword>
<evidence type="ECO:0000256" key="1">
    <source>
        <dbReference type="ARBA" id="ARBA00001968"/>
    </source>
</evidence>
<dbReference type="EMBL" id="RCMK01001629">
    <property type="protein sequence ID" value="KAG2890811.1"/>
    <property type="molecule type" value="Genomic_DNA"/>
</dbReference>
<keyword evidence="9" id="KW-1185">Reference proteome</keyword>
<evidence type="ECO:0000313" key="6">
    <source>
        <dbReference type="EMBL" id="KAG2890811.1"/>
    </source>
</evidence>
<dbReference type="AlphaFoldDB" id="A0A329RWM1"/>
<evidence type="ECO:0000313" key="4">
    <source>
        <dbReference type="EMBL" id="KAG2825535.1"/>
    </source>
</evidence>
<gene>
    <name evidence="8" type="ORF">PC110_g15677</name>
    <name evidence="4" type="ORF">PC113_g21897</name>
    <name evidence="5" type="ORF">PC115_g22829</name>
    <name evidence="6" type="ORF">PC117_g24385</name>
    <name evidence="7" type="ORF">PC129_g22601</name>
</gene>
<comment type="cofactor">
    <cofactor evidence="1">
        <name>a divalent metal cation</name>
        <dbReference type="ChEBI" id="CHEBI:60240"/>
    </cofactor>
</comment>
<dbReference type="Proteomes" id="UP000736787">
    <property type="component" value="Unassembled WGS sequence"/>
</dbReference>
<dbReference type="EMBL" id="MJFZ01000525">
    <property type="protein sequence ID" value="RAW27936.1"/>
    <property type="molecule type" value="Genomic_DNA"/>
</dbReference>
<dbReference type="Proteomes" id="UP000774804">
    <property type="component" value="Unassembled WGS sequence"/>
</dbReference>
<comment type="caution">
    <text evidence="8">The sequence shown here is derived from an EMBL/GenBank/DDBJ whole genome shotgun (WGS) entry which is preliminary data.</text>
</comment>
<dbReference type="Pfam" id="PF13359">
    <property type="entry name" value="DDE_Tnp_4"/>
    <property type="match status" value="1"/>
</dbReference>
<dbReference type="Proteomes" id="UP000760860">
    <property type="component" value="Unassembled WGS sequence"/>
</dbReference>
<dbReference type="OrthoDB" id="116425at2759"/>